<evidence type="ECO:0000256" key="3">
    <source>
        <dbReference type="ARBA" id="ARBA00022475"/>
    </source>
</evidence>
<keyword evidence="7" id="KW-0449">Lipoprotein</keyword>
<comment type="subcellular location">
    <subcellularLocation>
        <location evidence="1">Cell membrane</location>
        <topology evidence="1">Lipid-anchor</topology>
    </subcellularLocation>
</comment>
<dbReference type="InterPro" id="IPR028169">
    <property type="entry name" value="Raftlin"/>
</dbReference>
<keyword evidence="9" id="KW-1185">Reference proteome</keyword>
<dbReference type="RefSeq" id="XP_005097352.3">
    <property type="nucleotide sequence ID" value="XM_005097295.3"/>
</dbReference>
<evidence type="ECO:0000313" key="9">
    <source>
        <dbReference type="Proteomes" id="UP000694888"/>
    </source>
</evidence>
<dbReference type="Pfam" id="PF15250">
    <property type="entry name" value="Raftlin"/>
    <property type="match status" value="1"/>
</dbReference>
<reference evidence="10" key="1">
    <citation type="submission" date="2025-08" db="UniProtKB">
        <authorList>
            <consortium name="RefSeq"/>
        </authorList>
    </citation>
    <scope>IDENTIFICATION</scope>
</reference>
<organism evidence="9 10">
    <name type="scientific">Aplysia californica</name>
    <name type="common">California sea hare</name>
    <dbReference type="NCBI Taxonomy" id="6500"/>
    <lineage>
        <taxon>Eukaryota</taxon>
        <taxon>Metazoa</taxon>
        <taxon>Spiralia</taxon>
        <taxon>Lophotrochozoa</taxon>
        <taxon>Mollusca</taxon>
        <taxon>Gastropoda</taxon>
        <taxon>Heterobranchia</taxon>
        <taxon>Euthyneura</taxon>
        <taxon>Tectipleura</taxon>
        <taxon>Aplysiida</taxon>
        <taxon>Aplysioidea</taxon>
        <taxon>Aplysiidae</taxon>
        <taxon>Aplysia</taxon>
    </lineage>
</organism>
<comment type="similarity">
    <text evidence="2">Belongs to the raftlin family.</text>
</comment>
<gene>
    <name evidence="10" type="primary">LOC101853083</name>
</gene>
<name>A0ABM0JMS6_APLCA</name>
<evidence type="ECO:0000256" key="1">
    <source>
        <dbReference type="ARBA" id="ARBA00004193"/>
    </source>
</evidence>
<evidence type="ECO:0000256" key="5">
    <source>
        <dbReference type="ARBA" id="ARBA00023136"/>
    </source>
</evidence>
<dbReference type="Proteomes" id="UP000694888">
    <property type="component" value="Unplaced"/>
</dbReference>
<evidence type="ECO:0000256" key="2">
    <source>
        <dbReference type="ARBA" id="ARBA00006390"/>
    </source>
</evidence>
<evidence type="ECO:0000256" key="8">
    <source>
        <dbReference type="SAM" id="MobiDB-lite"/>
    </source>
</evidence>
<dbReference type="GeneID" id="101853083"/>
<keyword evidence="5" id="KW-0472">Membrane</keyword>
<sequence length="394" mass="43576">MGGSNSKGQVLSKTPPQPQYEPPYHGPSAEYCFINTNVTMSAQVSFGFMSNSMVTSNVDAYYPVLAQPYAQGFRLLSFYHIPGQVQRTGGLFSRDVMMPFQGIYCRYPSAPSNQGYQLKIEKSVIQPQIVWNGFITTRSDVVTDIQHLFQTIANNTQNGGRLICIELTGQEQVQSSFSMNQRMPIMGCDLFFEFPIGGSSENYMYNVVSAPMNVTISPGFRPTPVVQCDWLGILGHNLSQGWRLVEIFMDQAQSTQAGFSAHMQTNTQWFFEKPASRINDNTPVYQGTVVEHWIKISQSGFSGVTTTANWEPVIQDMGNKGWELACILETPEMHFSGMATVKMKCLLFFQRKIVPDQAMAMAAPPSLPVAAPPPYPGGPPAGEKGPPPPPGFNY</sequence>
<evidence type="ECO:0000256" key="4">
    <source>
        <dbReference type="ARBA" id="ARBA00022707"/>
    </source>
</evidence>
<feature type="compositionally biased region" description="Polar residues" evidence="8">
    <location>
        <begin position="1"/>
        <end position="14"/>
    </location>
</feature>
<keyword evidence="4" id="KW-0519">Myristate</keyword>
<protein>
    <submittedName>
        <fullName evidence="10">Uncharacterized protein LOC101853083</fullName>
    </submittedName>
</protein>
<keyword evidence="3" id="KW-1003">Cell membrane</keyword>
<evidence type="ECO:0000256" key="6">
    <source>
        <dbReference type="ARBA" id="ARBA00023139"/>
    </source>
</evidence>
<accession>A0ABM0JMS6</accession>
<keyword evidence="6" id="KW-0564">Palmitate</keyword>
<evidence type="ECO:0000256" key="7">
    <source>
        <dbReference type="ARBA" id="ARBA00023288"/>
    </source>
</evidence>
<feature type="region of interest" description="Disordered" evidence="8">
    <location>
        <begin position="1"/>
        <end position="21"/>
    </location>
</feature>
<feature type="region of interest" description="Disordered" evidence="8">
    <location>
        <begin position="365"/>
        <end position="394"/>
    </location>
</feature>
<proteinExistence type="inferred from homology"/>
<evidence type="ECO:0000313" key="10">
    <source>
        <dbReference type="RefSeq" id="XP_005097352.3"/>
    </source>
</evidence>